<dbReference type="PANTHER" id="PTHR43133:SF61">
    <property type="entry name" value="ECF RNA POLYMERASE SIGMA FACTOR SIGC"/>
    <property type="match status" value="1"/>
</dbReference>
<feature type="domain" description="RNA polymerase sigma factor 70 region 4 type 2" evidence="8">
    <location>
        <begin position="111"/>
        <end position="162"/>
    </location>
</feature>
<dbReference type="STRING" id="1206085.SAMN05443575_3672"/>
<keyword evidence="3 6" id="KW-0731">Sigma factor</keyword>
<keyword evidence="2 6" id="KW-0805">Transcription regulation</keyword>
<dbReference type="CDD" id="cd06171">
    <property type="entry name" value="Sigma70_r4"/>
    <property type="match status" value="1"/>
</dbReference>
<organism evidence="9 10">
    <name type="scientific">Jatrophihabitans endophyticus</name>
    <dbReference type="NCBI Taxonomy" id="1206085"/>
    <lineage>
        <taxon>Bacteria</taxon>
        <taxon>Bacillati</taxon>
        <taxon>Actinomycetota</taxon>
        <taxon>Actinomycetes</taxon>
        <taxon>Jatrophihabitantales</taxon>
        <taxon>Jatrophihabitantaceae</taxon>
        <taxon>Jatrophihabitans</taxon>
    </lineage>
</organism>
<keyword evidence="5 6" id="KW-0804">Transcription</keyword>
<evidence type="ECO:0000256" key="2">
    <source>
        <dbReference type="ARBA" id="ARBA00023015"/>
    </source>
</evidence>
<evidence type="ECO:0000313" key="9">
    <source>
        <dbReference type="EMBL" id="SHH30692.1"/>
    </source>
</evidence>
<dbReference type="Pfam" id="PF04542">
    <property type="entry name" value="Sigma70_r2"/>
    <property type="match status" value="1"/>
</dbReference>
<dbReference type="PANTHER" id="PTHR43133">
    <property type="entry name" value="RNA POLYMERASE ECF-TYPE SIGMA FACTO"/>
    <property type="match status" value="1"/>
</dbReference>
<dbReference type="InterPro" id="IPR039425">
    <property type="entry name" value="RNA_pol_sigma-70-like"/>
</dbReference>
<keyword evidence="10" id="KW-1185">Reference proteome</keyword>
<keyword evidence="4 6" id="KW-0238">DNA-binding</keyword>
<dbReference type="InterPro" id="IPR013325">
    <property type="entry name" value="RNA_pol_sigma_r2"/>
</dbReference>
<proteinExistence type="inferred from homology"/>
<dbReference type="Proteomes" id="UP000186132">
    <property type="component" value="Unassembled WGS sequence"/>
</dbReference>
<dbReference type="InterPro" id="IPR000838">
    <property type="entry name" value="RNA_pol_sigma70_ECF_CS"/>
</dbReference>
<sequence length="177" mass="19350">MDEFDEITTVALRARRGDAAAAAELVRATQADVWRLCAHLGDRQHADDLTQDTYARAFASLHRFLGRSSARTWLLSIARRVCADHVRTAQRERRLPPPLETRGGDPAESVAMRALVEALEPQRREAFVLTQVLGLSYAEAADVCACPVGTIRSRVARAREDLVAGLGGGRQSRTSTG</sequence>
<dbReference type="InterPro" id="IPR013324">
    <property type="entry name" value="RNA_pol_sigma_r3/r4-like"/>
</dbReference>
<dbReference type="Pfam" id="PF08281">
    <property type="entry name" value="Sigma70_r4_2"/>
    <property type="match status" value="1"/>
</dbReference>
<evidence type="ECO:0000256" key="1">
    <source>
        <dbReference type="ARBA" id="ARBA00010641"/>
    </source>
</evidence>
<evidence type="ECO:0000256" key="5">
    <source>
        <dbReference type="ARBA" id="ARBA00023163"/>
    </source>
</evidence>
<dbReference type="SUPFAM" id="SSF88946">
    <property type="entry name" value="Sigma2 domain of RNA polymerase sigma factors"/>
    <property type="match status" value="1"/>
</dbReference>
<dbReference type="InterPro" id="IPR013249">
    <property type="entry name" value="RNA_pol_sigma70_r4_t2"/>
</dbReference>
<dbReference type="GO" id="GO:0006950">
    <property type="term" value="P:response to stress"/>
    <property type="evidence" value="ECO:0007669"/>
    <property type="project" value="UniProtKB-ARBA"/>
</dbReference>
<dbReference type="NCBIfam" id="TIGR02937">
    <property type="entry name" value="sigma70-ECF"/>
    <property type="match status" value="1"/>
</dbReference>
<dbReference type="InterPro" id="IPR036388">
    <property type="entry name" value="WH-like_DNA-bd_sf"/>
</dbReference>
<dbReference type="GO" id="GO:0003677">
    <property type="term" value="F:DNA binding"/>
    <property type="evidence" value="ECO:0007669"/>
    <property type="project" value="UniProtKB-KW"/>
</dbReference>
<dbReference type="InterPro" id="IPR014284">
    <property type="entry name" value="RNA_pol_sigma-70_dom"/>
</dbReference>
<comment type="similarity">
    <text evidence="1 6">Belongs to the sigma-70 factor family. ECF subfamily.</text>
</comment>
<dbReference type="InterPro" id="IPR007627">
    <property type="entry name" value="RNA_pol_sigma70_r2"/>
</dbReference>
<protein>
    <recommendedName>
        <fullName evidence="6">RNA polymerase sigma factor</fullName>
    </recommendedName>
</protein>
<dbReference type="EMBL" id="FQVU01000005">
    <property type="protein sequence ID" value="SHH30692.1"/>
    <property type="molecule type" value="Genomic_DNA"/>
</dbReference>
<evidence type="ECO:0000256" key="6">
    <source>
        <dbReference type="RuleBase" id="RU000716"/>
    </source>
</evidence>
<dbReference type="GO" id="GO:0006352">
    <property type="term" value="P:DNA-templated transcription initiation"/>
    <property type="evidence" value="ECO:0007669"/>
    <property type="project" value="InterPro"/>
</dbReference>
<dbReference type="Gene3D" id="1.10.10.10">
    <property type="entry name" value="Winged helix-like DNA-binding domain superfamily/Winged helix DNA-binding domain"/>
    <property type="match status" value="1"/>
</dbReference>
<dbReference type="OrthoDB" id="3821507at2"/>
<dbReference type="Gene3D" id="1.10.1740.10">
    <property type="match status" value="1"/>
</dbReference>
<reference evidence="10" key="1">
    <citation type="submission" date="2016-11" db="EMBL/GenBank/DDBJ databases">
        <authorList>
            <person name="Varghese N."/>
            <person name="Submissions S."/>
        </authorList>
    </citation>
    <scope>NUCLEOTIDE SEQUENCE [LARGE SCALE GENOMIC DNA]</scope>
    <source>
        <strain evidence="10">DSM 45627</strain>
    </source>
</reference>
<evidence type="ECO:0000259" key="8">
    <source>
        <dbReference type="Pfam" id="PF08281"/>
    </source>
</evidence>
<dbReference type="SUPFAM" id="SSF88659">
    <property type="entry name" value="Sigma3 and sigma4 domains of RNA polymerase sigma factors"/>
    <property type="match status" value="1"/>
</dbReference>
<dbReference type="PROSITE" id="PS01063">
    <property type="entry name" value="SIGMA70_ECF"/>
    <property type="match status" value="1"/>
</dbReference>
<evidence type="ECO:0000313" key="10">
    <source>
        <dbReference type="Proteomes" id="UP000186132"/>
    </source>
</evidence>
<dbReference type="GO" id="GO:0016987">
    <property type="term" value="F:sigma factor activity"/>
    <property type="evidence" value="ECO:0007669"/>
    <property type="project" value="UniProtKB-KW"/>
</dbReference>
<gene>
    <name evidence="9" type="ORF">SAMN05443575_3672</name>
</gene>
<feature type="domain" description="RNA polymerase sigma-70 region 2" evidence="7">
    <location>
        <begin position="25"/>
        <end position="91"/>
    </location>
</feature>
<accession>A0A1M5RWI4</accession>
<dbReference type="AlphaFoldDB" id="A0A1M5RWI4"/>
<name>A0A1M5RWI4_9ACTN</name>
<evidence type="ECO:0000256" key="4">
    <source>
        <dbReference type="ARBA" id="ARBA00023125"/>
    </source>
</evidence>
<evidence type="ECO:0000259" key="7">
    <source>
        <dbReference type="Pfam" id="PF04542"/>
    </source>
</evidence>
<dbReference type="RefSeq" id="WP_073391838.1">
    <property type="nucleotide sequence ID" value="NZ_FQVU01000005.1"/>
</dbReference>
<evidence type="ECO:0000256" key="3">
    <source>
        <dbReference type="ARBA" id="ARBA00023082"/>
    </source>
</evidence>